<dbReference type="GO" id="GO:0006203">
    <property type="term" value="P:dGTP catabolic process"/>
    <property type="evidence" value="ECO:0007669"/>
    <property type="project" value="TreeGrafter"/>
</dbReference>
<keyword evidence="2" id="KW-0489">Methyltransferase</keyword>
<evidence type="ECO:0000259" key="1">
    <source>
        <dbReference type="Pfam" id="PF03819"/>
    </source>
</evidence>
<dbReference type="SUPFAM" id="SSF101386">
    <property type="entry name" value="all-alpha NTP pyrophosphatases"/>
    <property type="match status" value="1"/>
</dbReference>
<sequence length="105" mass="11977">MCEEAELLSDSVTSILTKVKQIQPADQEALALQKAAAKLGFDWYESHKIFAKIEEELNKLKEAIKDNETSDIEAEFGDLYFILLYLARHLNLDAQKALKKTNTKF</sequence>
<dbReference type="Pfam" id="PF03819">
    <property type="entry name" value="MazG"/>
    <property type="match status" value="1"/>
</dbReference>
<keyword evidence="2" id="KW-0808">Transferase</keyword>
<dbReference type="GO" id="GO:0046052">
    <property type="term" value="P:UTP catabolic process"/>
    <property type="evidence" value="ECO:0007669"/>
    <property type="project" value="TreeGrafter"/>
</dbReference>
<dbReference type="GO" id="GO:0046076">
    <property type="term" value="P:dTTP catabolic process"/>
    <property type="evidence" value="ECO:0007669"/>
    <property type="project" value="TreeGrafter"/>
</dbReference>
<dbReference type="Proteomes" id="UP000561417">
    <property type="component" value="Unassembled WGS sequence"/>
</dbReference>
<evidence type="ECO:0000313" key="3">
    <source>
        <dbReference type="Proteomes" id="UP000561417"/>
    </source>
</evidence>
<dbReference type="InterPro" id="IPR011551">
    <property type="entry name" value="NTP_PyrPHydrolase_MazG"/>
</dbReference>
<dbReference type="CDD" id="cd11529">
    <property type="entry name" value="NTP-PPase_MazG_Cterm"/>
    <property type="match status" value="1"/>
</dbReference>
<evidence type="ECO:0000313" key="2">
    <source>
        <dbReference type="EMBL" id="MBB5072997.1"/>
    </source>
</evidence>
<dbReference type="GO" id="GO:0047429">
    <property type="term" value="F:nucleoside triphosphate diphosphatase activity"/>
    <property type="evidence" value="ECO:0007669"/>
    <property type="project" value="InterPro"/>
</dbReference>
<dbReference type="PANTHER" id="PTHR30522:SF0">
    <property type="entry name" value="NUCLEOSIDE TRIPHOSPHATE PYROPHOSPHOHYDROLASE"/>
    <property type="match status" value="1"/>
</dbReference>
<dbReference type="GO" id="GO:0008168">
    <property type="term" value="F:methyltransferase activity"/>
    <property type="evidence" value="ECO:0007669"/>
    <property type="project" value="UniProtKB-KW"/>
</dbReference>
<dbReference type="GO" id="GO:0046047">
    <property type="term" value="P:TTP catabolic process"/>
    <property type="evidence" value="ECO:0007669"/>
    <property type="project" value="TreeGrafter"/>
</dbReference>
<name>A0A840NY28_9HYPH</name>
<protein>
    <submittedName>
        <fullName evidence="2">Uncharacterized protein YabN with tetrapyrrole methylase and pyrophosphatase domain</fullName>
    </submittedName>
</protein>
<proteinExistence type="predicted"/>
<keyword evidence="3" id="KW-1185">Reference proteome</keyword>
<dbReference type="InterPro" id="IPR048011">
    <property type="entry name" value="NTP-PPase_MazG-like_C"/>
</dbReference>
<comment type="caution">
    <text evidence="2">The sequence shown here is derived from an EMBL/GenBank/DDBJ whole genome shotgun (WGS) entry which is preliminary data.</text>
</comment>
<gene>
    <name evidence="2" type="ORF">HNQ69_000101</name>
</gene>
<dbReference type="AlphaFoldDB" id="A0A840NY28"/>
<dbReference type="GO" id="GO:0046081">
    <property type="term" value="P:dUTP catabolic process"/>
    <property type="evidence" value="ECO:0007669"/>
    <property type="project" value="TreeGrafter"/>
</dbReference>
<feature type="domain" description="NTP pyrophosphohydrolase MazG-like" evidence="1">
    <location>
        <begin position="47"/>
        <end position="104"/>
    </location>
</feature>
<organism evidence="2 3">
    <name type="scientific">Bartonella callosciuri</name>
    <dbReference type="NCBI Taxonomy" id="686223"/>
    <lineage>
        <taxon>Bacteria</taxon>
        <taxon>Pseudomonadati</taxon>
        <taxon>Pseudomonadota</taxon>
        <taxon>Alphaproteobacteria</taxon>
        <taxon>Hyphomicrobiales</taxon>
        <taxon>Bartonellaceae</taxon>
        <taxon>Bartonella</taxon>
    </lineage>
</organism>
<dbReference type="PANTHER" id="PTHR30522">
    <property type="entry name" value="NUCLEOSIDE TRIPHOSPHATE PYROPHOSPHOHYDROLASE"/>
    <property type="match status" value="1"/>
</dbReference>
<dbReference type="GO" id="GO:0046061">
    <property type="term" value="P:dATP catabolic process"/>
    <property type="evidence" value="ECO:0007669"/>
    <property type="project" value="TreeGrafter"/>
</dbReference>
<accession>A0A840NY28</accession>
<dbReference type="EMBL" id="JACHIM010000001">
    <property type="protein sequence ID" value="MBB5072997.1"/>
    <property type="molecule type" value="Genomic_DNA"/>
</dbReference>
<dbReference type="Gene3D" id="1.10.287.1080">
    <property type="entry name" value="MazG-like"/>
    <property type="match status" value="1"/>
</dbReference>
<reference evidence="2 3" key="1">
    <citation type="submission" date="2020-08" db="EMBL/GenBank/DDBJ databases">
        <title>Genomic Encyclopedia of Type Strains, Phase IV (KMG-IV): sequencing the most valuable type-strain genomes for metagenomic binning, comparative biology and taxonomic classification.</title>
        <authorList>
            <person name="Goeker M."/>
        </authorList>
    </citation>
    <scope>NUCLEOTIDE SEQUENCE [LARGE SCALE GENOMIC DNA]</scope>
    <source>
        <strain evidence="2 3">DSM 28538</strain>
    </source>
</reference>
<dbReference type="InterPro" id="IPR004518">
    <property type="entry name" value="MazG-like_dom"/>
</dbReference>
<dbReference type="GO" id="GO:0032259">
    <property type="term" value="P:methylation"/>
    <property type="evidence" value="ECO:0007669"/>
    <property type="project" value="UniProtKB-KW"/>
</dbReference>